<feature type="domain" description="RCK N-terminal" evidence="10">
    <location>
        <begin position="359"/>
        <end position="500"/>
    </location>
</feature>
<organism evidence="11 12">
    <name type="scientific">Papaver nudicaule</name>
    <name type="common">Iceland poppy</name>
    <dbReference type="NCBI Taxonomy" id="74823"/>
    <lineage>
        <taxon>Eukaryota</taxon>
        <taxon>Viridiplantae</taxon>
        <taxon>Streptophyta</taxon>
        <taxon>Embryophyta</taxon>
        <taxon>Tracheophyta</taxon>
        <taxon>Spermatophyta</taxon>
        <taxon>Magnoliopsida</taxon>
        <taxon>Ranunculales</taxon>
        <taxon>Papaveraceae</taxon>
        <taxon>Papaveroideae</taxon>
        <taxon>Papaver</taxon>
    </lineage>
</organism>
<dbReference type="GO" id="GO:0005985">
    <property type="term" value="P:sucrose metabolic process"/>
    <property type="evidence" value="ECO:0007669"/>
    <property type="project" value="InterPro"/>
</dbReference>
<dbReference type="Proteomes" id="UP001177140">
    <property type="component" value="Unassembled WGS sequence"/>
</dbReference>
<dbReference type="GO" id="GO:0046524">
    <property type="term" value="F:sucrose-phosphate synthase activity"/>
    <property type="evidence" value="ECO:0007669"/>
    <property type="project" value="UniProtKB-EC"/>
</dbReference>
<dbReference type="InterPro" id="IPR044161">
    <property type="entry name" value="SPS"/>
</dbReference>
<evidence type="ECO:0000256" key="7">
    <source>
        <dbReference type="ARBA" id="ARBA00047471"/>
    </source>
</evidence>
<dbReference type="CDD" id="cd16419">
    <property type="entry name" value="HAD_SPS"/>
    <property type="match status" value="1"/>
</dbReference>
<feature type="compositionally biased region" description="Acidic residues" evidence="8">
    <location>
        <begin position="899"/>
        <end position="911"/>
    </location>
</feature>
<feature type="transmembrane region" description="Helical" evidence="9">
    <location>
        <begin position="266"/>
        <end position="284"/>
    </location>
</feature>
<feature type="compositionally biased region" description="Polar residues" evidence="8">
    <location>
        <begin position="73"/>
        <end position="82"/>
    </location>
</feature>
<dbReference type="InterPro" id="IPR012819">
    <property type="entry name" value="SPS_pln"/>
</dbReference>
<evidence type="ECO:0000256" key="1">
    <source>
        <dbReference type="ARBA" id="ARBA00005027"/>
    </source>
</evidence>
<feature type="region of interest" description="Disordered" evidence="8">
    <location>
        <begin position="895"/>
        <end position="920"/>
    </location>
</feature>
<evidence type="ECO:0000256" key="3">
    <source>
        <dbReference type="ARBA" id="ARBA00011774"/>
    </source>
</evidence>
<dbReference type="InterPro" id="IPR003148">
    <property type="entry name" value="RCK_N"/>
</dbReference>
<dbReference type="Gene3D" id="3.40.50.2000">
    <property type="entry name" value="Glycogen Phosphorylase B"/>
    <property type="match status" value="2"/>
</dbReference>
<dbReference type="PROSITE" id="PS51201">
    <property type="entry name" value="RCK_N"/>
    <property type="match status" value="2"/>
</dbReference>
<dbReference type="NCBIfam" id="TIGR02468">
    <property type="entry name" value="sucrsPsyn_pln"/>
    <property type="match status" value="1"/>
</dbReference>
<evidence type="ECO:0000256" key="9">
    <source>
        <dbReference type="SAM" id="Phobius"/>
    </source>
</evidence>
<dbReference type="EC" id="2.4.1.14" evidence="4"/>
<dbReference type="Pfam" id="PF00534">
    <property type="entry name" value="Glycos_transf_1"/>
    <property type="match status" value="1"/>
</dbReference>
<evidence type="ECO:0000256" key="6">
    <source>
        <dbReference type="ARBA" id="ARBA00022679"/>
    </source>
</evidence>
<comment type="subunit">
    <text evidence="3">Homodimer or homotetramer.</text>
</comment>
<reference evidence="11" key="1">
    <citation type="submission" date="2022-03" db="EMBL/GenBank/DDBJ databases">
        <title>A functionally conserved STORR gene fusion in Papaver species that diverged 16.8 million years ago.</title>
        <authorList>
            <person name="Catania T."/>
        </authorList>
    </citation>
    <scope>NUCLEOTIDE SEQUENCE</scope>
    <source>
        <strain evidence="11">S-191538</strain>
    </source>
</reference>
<comment type="pathway">
    <text evidence="1">Glycan biosynthesis; sucrose biosynthesis; sucrose from D-fructose 6-phosphate and UDP-alpha-D-glucose: step 1/2.</text>
</comment>
<dbReference type="SUPFAM" id="SSF53756">
    <property type="entry name" value="UDP-Glycosyltransferase/glycogen phosphorylase"/>
    <property type="match status" value="1"/>
</dbReference>
<protein>
    <recommendedName>
        <fullName evidence="4">sucrose-phosphate synthase</fullName>
        <ecNumber evidence="4">2.4.1.14</ecNumber>
    </recommendedName>
</protein>
<comment type="similarity">
    <text evidence="2">Belongs to the glycosyltransferase 1 family.</text>
</comment>
<comment type="caution">
    <text evidence="11">The sequence shown here is derived from an EMBL/GenBank/DDBJ whole genome shotgun (WGS) entry which is preliminary data.</text>
</comment>
<gene>
    <name evidence="11" type="ORF">MKW94_006243</name>
</gene>
<evidence type="ECO:0000259" key="10">
    <source>
        <dbReference type="PROSITE" id="PS51201"/>
    </source>
</evidence>
<keyword evidence="9" id="KW-0472">Membrane</keyword>
<dbReference type="InterPro" id="IPR010420">
    <property type="entry name" value="CASTOR/POLLUX/SYM8_dom"/>
</dbReference>
<dbReference type="EMBL" id="JAJJMA010224036">
    <property type="protein sequence ID" value="MCL7041468.1"/>
    <property type="molecule type" value="Genomic_DNA"/>
</dbReference>
<comment type="catalytic activity">
    <reaction evidence="7">
        <text>beta-D-fructose 6-phosphate + UDP-alpha-D-glucose = sucrose 6(F)-phosphate + UDP + H(+)</text>
        <dbReference type="Rhea" id="RHEA:22172"/>
        <dbReference type="ChEBI" id="CHEBI:15378"/>
        <dbReference type="ChEBI" id="CHEBI:57634"/>
        <dbReference type="ChEBI" id="CHEBI:57723"/>
        <dbReference type="ChEBI" id="CHEBI:58223"/>
        <dbReference type="ChEBI" id="CHEBI:58885"/>
        <dbReference type="EC" id="2.4.1.14"/>
    </reaction>
</comment>
<feature type="region of interest" description="Disordered" evidence="8">
    <location>
        <begin position="29"/>
        <end position="86"/>
    </location>
</feature>
<keyword evidence="6" id="KW-0808">Transferase</keyword>
<proteinExistence type="inferred from homology"/>
<dbReference type="Pfam" id="PF06241">
    <property type="entry name" value="Castor_Poll_mid"/>
    <property type="match status" value="1"/>
</dbReference>
<keyword evidence="9" id="KW-0812">Transmembrane</keyword>
<dbReference type="PANTHER" id="PTHR46039">
    <property type="entry name" value="SUCROSE-PHOSPHATE SYNTHASE 3-RELATED"/>
    <property type="match status" value="1"/>
</dbReference>
<dbReference type="InterPro" id="IPR006380">
    <property type="entry name" value="SPP-like_dom"/>
</dbReference>
<keyword evidence="5" id="KW-0328">Glycosyltransferase</keyword>
<evidence type="ECO:0000256" key="5">
    <source>
        <dbReference type="ARBA" id="ARBA00022676"/>
    </source>
</evidence>
<dbReference type="InterPro" id="IPR001296">
    <property type="entry name" value="Glyco_trans_1"/>
</dbReference>
<dbReference type="Gene3D" id="3.40.50.1000">
    <property type="entry name" value="HAD superfamily/HAD-like"/>
    <property type="match status" value="1"/>
</dbReference>
<evidence type="ECO:0000256" key="8">
    <source>
        <dbReference type="SAM" id="MobiDB-lite"/>
    </source>
</evidence>
<evidence type="ECO:0000313" key="12">
    <source>
        <dbReference type="Proteomes" id="UP001177140"/>
    </source>
</evidence>
<dbReference type="InterPro" id="IPR023214">
    <property type="entry name" value="HAD_sf"/>
</dbReference>
<feature type="domain" description="RCK N-terminal" evidence="10">
    <location>
        <begin position="619"/>
        <end position="790"/>
    </location>
</feature>
<dbReference type="Gene3D" id="3.90.1070.10">
    <property type="match status" value="1"/>
</dbReference>
<keyword evidence="12" id="KW-1185">Reference proteome</keyword>
<keyword evidence="9" id="KW-1133">Transmembrane helix</keyword>
<dbReference type="InterPro" id="IPR035659">
    <property type="entry name" value="SPS_C"/>
</dbReference>
<evidence type="ECO:0000256" key="4">
    <source>
        <dbReference type="ARBA" id="ARBA00012536"/>
    </source>
</evidence>
<evidence type="ECO:0000256" key="2">
    <source>
        <dbReference type="ARBA" id="ARBA00006530"/>
    </source>
</evidence>
<dbReference type="Gene3D" id="3.40.50.720">
    <property type="entry name" value="NAD(P)-binding Rossmann-like Domain"/>
    <property type="match status" value="1"/>
</dbReference>
<accession>A0AA41VHY2</accession>
<evidence type="ECO:0000313" key="11">
    <source>
        <dbReference type="EMBL" id="MCL7041468.1"/>
    </source>
</evidence>
<dbReference type="SUPFAM" id="SSF81324">
    <property type="entry name" value="Voltage-gated potassium channels"/>
    <property type="match status" value="1"/>
</dbReference>
<feature type="transmembrane region" description="Helical" evidence="9">
    <location>
        <begin position="212"/>
        <end position="230"/>
    </location>
</feature>
<name>A0AA41VHY2_PAPNU</name>
<sequence length="1826" mass="204533">MSFVDPDQPSSSASCNRDCFFPSPSFIHSTHHHHHHPINPSSRTQKPPPKKFYSSHRTGSQKISYPLEPPPQKSTSSPNLPLNNRYGGIRRRIDYDRTRDKMQRFNNGIVASIPTEKKNLDSTVVVEKTATMRKRLKSCLRWNRRSPVIITFLFYLLCKNFDLQGQVKNLEEQSLTLKLRLQGCNLPDSIHNIINLNAEESFISTETLRTSALIFSLLLLSTPFLIFKYIDYVSETRRSSNKVSLNKQLEYHVDVFLSVHPYTKPLALLIATLLLIFIGGFALFSVTDDGFADCLWLSWTYVASSGNHADSEGIGPRLVSVSISFGGMLIFAMMLGLVSDAISEKLDSLRKGKSEVVENSHTLILGWSEKLGTLLNQLVIANESLGGGTVVVMAERDKEEMELDIAKMEFDFRGTSVICRSGNPSILADLKKVSVSKARAIIVLAEDGKAEQSDARALRTVLSLTGVKEGLRGHIVVELSDLDNEVLVKLVGGDLVETVVAHDVIGRLMIQCARQPGLAQIWEDILGFKNCEFYIKRWPGLDGMCFEDVLISFADAIPCGVKSVVCGGKIILNPDDSYVLQEGDEVLVIAEDDDTYAPTTLPMVREATLIEIIRPVKEPQKILLCGWRRDIDDMIVVLDAFLAPKSELWMFNEVPEDDRVKKLTDGGLDFDRLMNITLVHREGNAVIRRNLESLPLECFDSILILADESVEDSAIQADSRSLATLLLIRDIQAKRLPYNKETPVHRGAFSKVSWMGEMQQASDKSVIISEILDPRTKNLLSMSKISDYVLSNELVSMALAMVAEDRQINDVLEELFAEEGNEMHIRQANLYLYEEEELNFFEVLLRARQRKEIVIGYRLANAERAVINPPNKSERRNWSSKDAFVTSTKRSRWEATADMSEDFSGEEEGDYASDISTSDESRGGKLPGIGYAIEAINTWDNNHQKDNPLYIVLVSLHGLIRGENMELGCDSDTGGQVKYVVELARALATMPGVYRVDLLTRQVLAPNVDWSYGEPSEMLLPRGSEYFMHDKGDSSGAYIVRIPFGPRDKYIPKELLWPHIPEFVDGALKHIVQISKILGEQIGSGEPVWPIAIHGHYADAGDSAALLSGALNVPMIFTGHSLGRDKLEQAMKKGCLSRGELNATYKIMRRIEAEELSLDASEIVITSTMQEVEKQWSFYDGFDVKLEHELRAGIKHDVSCKYMPRMFVIPPGMDFNHIALPDGVISGEHRVNEDNQASSDPPIWSEIKRFFTNPYKPMILAIARPDPKKNITTLVKAFGECRPLRELANLTLIMGNRDRIDEMPGYNASVLISVLKLIDNYDLYGHIAYPKHHKQPDVPDIYRLAAKTKGVFINPAYIEPFGLTLIEAAAYGLPIVATNNGGPVDIHRVLDNGILVDPHSQHAIADALLELLTNKQRWAKCQKNGLDKIHHFSWPEHCKTYLSCIANYRPRHPQWQRTSNEFDGLKTKSDSPGNSLRDIHEKMEEVVANLDNAVESIEYSADTSKSRMSEDTSGKIPALRLRKHIIVIAVDYDDNADIMRTIKNVFEATIEEKASGAVGFILSTALTISEINSCLVYGGLSATDFDAYICNSGGNLYYPSSNSEIYNHSELPFVLDSDYHSQINYRWGGECLRKTLVHWAANVAGKERGNGELLSINEDAQRSTTYCYSFKVENPSLIPPFPEIRKLMRIKALRGHVIYCHNGTKLHVIPVLASRAQALRYLYIRWGTELPNMVVIVGECGDTDYEGLLGGVHKTVVLNGVCRNARTLLHSNRNYPLEDVIAYDNPNIVYTEEGFSTNDIRTALGKLGAVKTFKSTEFDPVCNFVM</sequence>
<dbReference type="Pfam" id="PF05116">
    <property type="entry name" value="S6PP"/>
    <property type="match status" value="1"/>
</dbReference>
<dbReference type="PANTHER" id="PTHR46039:SF2">
    <property type="entry name" value="SUCROSE-PHOSPHATE SYNTHASE 1"/>
    <property type="match status" value="1"/>
</dbReference>
<dbReference type="GO" id="GO:0006813">
    <property type="term" value="P:potassium ion transport"/>
    <property type="evidence" value="ECO:0007669"/>
    <property type="project" value="InterPro"/>
</dbReference>